<evidence type="ECO:0000313" key="2">
    <source>
        <dbReference type="EMBL" id="GGA95063.1"/>
    </source>
</evidence>
<comment type="caution">
    <text evidence="2">The sequence shown here is derived from an EMBL/GenBank/DDBJ whole genome shotgun (WGS) entry which is preliminary data.</text>
</comment>
<organism evidence="2 3">
    <name type="scientific">Conyzicola nivalis</name>
    <dbReference type="NCBI Taxonomy" id="1477021"/>
    <lineage>
        <taxon>Bacteria</taxon>
        <taxon>Bacillati</taxon>
        <taxon>Actinomycetota</taxon>
        <taxon>Actinomycetes</taxon>
        <taxon>Micrococcales</taxon>
        <taxon>Microbacteriaceae</taxon>
        <taxon>Conyzicola</taxon>
    </lineage>
</organism>
<keyword evidence="3" id="KW-1185">Reference proteome</keyword>
<dbReference type="InterPro" id="IPR052701">
    <property type="entry name" value="GAG_Ulvan_Degrading_Sulfatases"/>
</dbReference>
<name>A0A916SFM4_9MICO</name>
<dbReference type="RefSeq" id="WP_188509295.1">
    <property type="nucleotide sequence ID" value="NZ_BMGB01000001.1"/>
</dbReference>
<protein>
    <submittedName>
        <fullName evidence="2">Arylsulfatase</fullName>
    </submittedName>
</protein>
<evidence type="ECO:0000259" key="1">
    <source>
        <dbReference type="Pfam" id="PF00884"/>
    </source>
</evidence>
<reference evidence="2" key="1">
    <citation type="journal article" date="2014" name="Int. J. Syst. Evol. Microbiol.">
        <title>Complete genome sequence of Corynebacterium casei LMG S-19264T (=DSM 44701T), isolated from a smear-ripened cheese.</title>
        <authorList>
            <consortium name="US DOE Joint Genome Institute (JGI-PGF)"/>
            <person name="Walter F."/>
            <person name="Albersmeier A."/>
            <person name="Kalinowski J."/>
            <person name="Ruckert C."/>
        </authorList>
    </citation>
    <scope>NUCLEOTIDE SEQUENCE</scope>
    <source>
        <strain evidence="2">CGMCC 1.12813</strain>
    </source>
</reference>
<dbReference type="CDD" id="cd16142">
    <property type="entry name" value="ARS_like"/>
    <property type="match status" value="1"/>
</dbReference>
<evidence type="ECO:0000313" key="3">
    <source>
        <dbReference type="Proteomes" id="UP000606922"/>
    </source>
</evidence>
<dbReference type="Gene3D" id="3.40.720.10">
    <property type="entry name" value="Alkaline Phosphatase, subunit A"/>
    <property type="match status" value="1"/>
</dbReference>
<accession>A0A916SFM4</accession>
<dbReference type="AlphaFoldDB" id="A0A916SFM4"/>
<dbReference type="Pfam" id="PF00884">
    <property type="entry name" value="Sulfatase"/>
    <property type="match status" value="1"/>
</dbReference>
<dbReference type="PANTHER" id="PTHR43751">
    <property type="entry name" value="SULFATASE"/>
    <property type="match status" value="1"/>
</dbReference>
<gene>
    <name evidence="2" type="ORF">GCM10010979_06920</name>
</gene>
<dbReference type="PANTHER" id="PTHR43751:SF2">
    <property type="entry name" value="SULFATASE N-TERMINAL DOMAIN-CONTAINING PROTEIN"/>
    <property type="match status" value="1"/>
</dbReference>
<dbReference type="SUPFAM" id="SSF53649">
    <property type="entry name" value="Alkaline phosphatase-like"/>
    <property type="match status" value="1"/>
</dbReference>
<feature type="domain" description="Sulfatase N-terminal" evidence="1">
    <location>
        <begin position="6"/>
        <end position="352"/>
    </location>
</feature>
<dbReference type="InterPro" id="IPR000917">
    <property type="entry name" value="Sulfatase_N"/>
</dbReference>
<proteinExistence type="predicted"/>
<dbReference type="EMBL" id="BMGB01000001">
    <property type="protein sequence ID" value="GGA95063.1"/>
    <property type="molecule type" value="Genomic_DNA"/>
</dbReference>
<reference evidence="2" key="2">
    <citation type="submission" date="2020-09" db="EMBL/GenBank/DDBJ databases">
        <authorList>
            <person name="Sun Q."/>
            <person name="Zhou Y."/>
        </authorList>
    </citation>
    <scope>NUCLEOTIDE SEQUENCE</scope>
    <source>
        <strain evidence="2">CGMCC 1.12813</strain>
    </source>
</reference>
<dbReference type="Proteomes" id="UP000606922">
    <property type="component" value="Unassembled WGS sequence"/>
</dbReference>
<sequence>MPDGKPNILVIWGDDIGITNLSAYSDGLMGYRTPNIDRIAEEGMRFTDSYGEQSCTAGRASFITGQSVFRTGLSKVGIPGSPIGLQAEDPTIAQLLKPLGYTTGQFGKNHLGDKNEFLPTVHGFDEFYGNLYHLNAEEEPELPNWPAPEDFPVFNERARPRGVIHSWATDDDDDTEDGRFGRRGKQRIEDTGALTKKRMETVDDEFAGAAKDFIARANESQTPFFVWMNTTHMHFRTHPKPEHVGQSGRWQSEYHDTMIDHDLLVGELLAQLDELGIAEDTIVIYSTDNGPHSNTWPDGGTTPFRSEKNTNWEGAFRVPEMIRWPGHIEAGVVSNEIVQHHDWLPTLLAAAGDPDVVERLKASTMVGDTEFKAHIDGYNLLPYLTGEEATSPRKGMVYFSDDGDVLALRFDNWKVVFMEQRTRGTLAIWAEPFVELRVPKLYNLRTDPFEHADVTSNTYYDWLLDNAYLVFASQILMSEFLATFHEFPPRQKAASFNISQVVEKLQSFLTGGD</sequence>
<dbReference type="Gene3D" id="3.30.1120.10">
    <property type="match status" value="1"/>
</dbReference>
<dbReference type="InterPro" id="IPR017850">
    <property type="entry name" value="Alkaline_phosphatase_core_sf"/>
</dbReference>